<name>A0A0P9C956_9GAMM</name>
<dbReference type="STRING" id="381306.AN478_00385"/>
<evidence type="ECO:0000313" key="2">
    <source>
        <dbReference type="EMBL" id="SCY65578.1"/>
    </source>
</evidence>
<keyword evidence="3" id="KW-1185">Reference proteome</keyword>
<sequence>MVRTIASSPGQPIPERVQEVALLAAAAVREELGPGARVVWFGSWPRGQARPRSDLDLGVERDPAISPGELAKARERLEDLPTLYSVDLVDLGEAGPTLREEVEREGMAL</sequence>
<keyword evidence="2" id="KW-0808">Transferase</keyword>
<feature type="domain" description="Polymerase beta nucleotidyltransferase" evidence="1">
    <location>
        <begin position="38"/>
        <end position="107"/>
    </location>
</feature>
<protein>
    <submittedName>
        <fullName evidence="2">Nucleotidyltransferase domain-containing protein</fullName>
    </submittedName>
</protein>
<dbReference type="EMBL" id="FMUN01000010">
    <property type="protein sequence ID" value="SCY65578.1"/>
    <property type="molecule type" value="Genomic_DNA"/>
</dbReference>
<dbReference type="GO" id="GO:0016740">
    <property type="term" value="F:transferase activity"/>
    <property type="evidence" value="ECO:0007669"/>
    <property type="project" value="UniProtKB-KW"/>
</dbReference>
<evidence type="ECO:0000313" key="3">
    <source>
        <dbReference type="Proteomes" id="UP000183104"/>
    </source>
</evidence>
<dbReference type="InterPro" id="IPR043519">
    <property type="entry name" value="NT_sf"/>
</dbReference>
<dbReference type="Gene3D" id="3.30.460.10">
    <property type="entry name" value="Beta Polymerase, domain 2"/>
    <property type="match status" value="1"/>
</dbReference>
<dbReference type="Proteomes" id="UP000183104">
    <property type="component" value="Unassembled WGS sequence"/>
</dbReference>
<evidence type="ECO:0000259" key="1">
    <source>
        <dbReference type="Pfam" id="PF18765"/>
    </source>
</evidence>
<dbReference type="AlphaFoldDB" id="A0A0P9C956"/>
<organism evidence="2 3">
    <name type="scientific">Thiohalorhabdus denitrificans</name>
    <dbReference type="NCBI Taxonomy" id="381306"/>
    <lineage>
        <taxon>Bacteria</taxon>
        <taxon>Pseudomonadati</taxon>
        <taxon>Pseudomonadota</taxon>
        <taxon>Gammaproteobacteria</taxon>
        <taxon>Thiohalorhabdales</taxon>
        <taxon>Thiohalorhabdaceae</taxon>
        <taxon>Thiohalorhabdus</taxon>
    </lineage>
</organism>
<accession>A0A0P9C956</accession>
<proteinExistence type="predicted"/>
<dbReference type="CDD" id="cd05403">
    <property type="entry name" value="NT_KNTase_like"/>
    <property type="match status" value="1"/>
</dbReference>
<dbReference type="OrthoDB" id="9809668at2"/>
<gene>
    <name evidence="2" type="ORF">SAMN05661077_0047</name>
</gene>
<reference evidence="3" key="1">
    <citation type="submission" date="2016-10" db="EMBL/GenBank/DDBJ databases">
        <authorList>
            <person name="Varghese N."/>
        </authorList>
    </citation>
    <scope>NUCLEOTIDE SEQUENCE [LARGE SCALE GENOMIC DNA]</scope>
    <source>
        <strain evidence="3">HL 19</strain>
    </source>
</reference>
<dbReference type="SUPFAM" id="SSF81301">
    <property type="entry name" value="Nucleotidyltransferase"/>
    <property type="match status" value="1"/>
</dbReference>
<dbReference type="Pfam" id="PF18765">
    <property type="entry name" value="Polbeta"/>
    <property type="match status" value="1"/>
</dbReference>
<dbReference type="InterPro" id="IPR041633">
    <property type="entry name" value="Polbeta"/>
</dbReference>